<dbReference type="SUPFAM" id="SSF47616">
    <property type="entry name" value="GST C-terminal domain-like"/>
    <property type="match status" value="1"/>
</dbReference>
<organism evidence="3 4">
    <name type="scientific">Sphingomonas sediminicola</name>
    <dbReference type="NCBI Taxonomy" id="386874"/>
    <lineage>
        <taxon>Bacteria</taxon>
        <taxon>Pseudomonadati</taxon>
        <taxon>Pseudomonadota</taxon>
        <taxon>Alphaproteobacteria</taxon>
        <taxon>Sphingomonadales</taxon>
        <taxon>Sphingomonadaceae</taxon>
        <taxon>Sphingomonas</taxon>
    </lineage>
</organism>
<evidence type="ECO:0000259" key="2">
    <source>
        <dbReference type="PROSITE" id="PS50405"/>
    </source>
</evidence>
<dbReference type="InterPro" id="IPR036249">
    <property type="entry name" value="Thioredoxin-like_sf"/>
</dbReference>
<dbReference type="SFLD" id="SFLDG00358">
    <property type="entry name" value="Main_(cytGST)"/>
    <property type="match status" value="1"/>
</dbReference>
<name>A0ABX6T8H7_9SPHN</name>
<dbReference type="Gene3D" id="3.40.30.10">
    <property type="entry name" value="Glutaredoxin"/>
    <property type="match status" value="1"/>
</dbReference>
<dbReference type="InterPro" id="IPR040079">
    <property type="entry name" value="Glutathione_S-Trfase"/>
</dbReference>
<dbReference type="PROSITE" id="PS50404">
    <property type="entry name" value="GST_NTER"/>
    <property type="match status" value="1"/>
</dbReference>
<dbReference type="Proteomes" id="UP000516105">
    <property type="component" value="Chromosome"/>
</dbReference>
<accession>A0ABX6T8H7</accession>
<dbReference type="PANTHER" id="PTHR44051:SF8">
    <property type="entry name" value="GLUTATHIONE S-TRANSFERASE GSTA"/>
    <property type="match status" value="1"/>
</dbReference>
<evidence type="ECO:0000313" key="3">
    <source>
        <dbReference type="EMBL" id="QNP45315.1"/>
    </source>
</evidence>
<evidence type="ECO:0000259" key="1">
    <source>
        <dbReference type="PROSITE" id="PS50404"/>
    </source>
</evidence>
<dbReference type="SUPFAM" id="SSF52833">
    <property type="entry name" value="Thioredoxin-like"/>
    <property type="match status" value="1"/>
</dbReference>
<dbReference type="Pfam" id="PF14497">
    <property type="entry name" value="GST_C_3"/>
    <property type="match status" value="1"/>
</dbReference>
<feature type="domain" description="GST N-terminal" evidence="1">
    <location>
        <begin position="29"/>
        <end position="93"/>
    </location>
</feature>
<dbReference type="EMBL" id="CP060782">
    <property type="protein sequence ID" value="QNP45315.1"/>
    <property type="molecule type" value="Genomic_DNA"/>
</dbReference>
<dbReference type="InterPro" id="IPR010987">
    <property type="entry name" value="Glutathione-S-Trfase_C-like"/>
</dbReference>
<dbReference type="Gene3D" id="1.20.1050.10">
    <property type="match status" value="1"/>
</dbReference>
<feature type="domain" description="GST C-terminal" evidence="2">
    <location>
        <begin position="96"/>
        <end position="225"/>
    </location>
</feature>
<dbReference type="CDD" id="cd03207">
    <property type="entry name" value="GST_C_8"/>
    <property type="match status" value="1"/>
</dbReference>
<dbReference type="InterPro" id="IPR036282">
    <property type="entry name" value="Glutathione-S-Trfase_C_sf"/>
</dbReference>
<keyword evidence="4" id="KW-1185">Reference proteome</keyword>
<evidence type="ECO:0000313" key="4">
    <source>
        <dbReference type="Proteomes" id="UP000516105"/>
    </source>
</evidence>
<dbReference type="CDD" id="cd03046">
    <property type="entry name" value="GST_N_GTT1_like"/>
    <property type="match status" value="1"/>
</dbReference>
<dbReference type="PROSITE" id="PS50405">
    <property type="entry name" value="GST_CTER"/>
    <property type="match status" value="1"/>
</dbReference>
<dbReference type="Pfam" id="PF02798">
    <property type="entry name" value="GST_N"/>
    <property type="match status" value="1"/>
</dbReference>
<sequence length="226" mass="25799">MPVDSTASSEVTAYRWVPDFAQGLVRDLRVRWALEEIDRPYRVRLLDVTKPRPDEYFCEQPFGQVPAYRDDEVQLFESGAILIHLGLQDERLLPADHAQRMRAIAWLIASLNSVEPAIFPLLMINVFNKGEPWTEEARPKFLERLNSRLKCMSDALGDKEWLEGRFTIADLMLVTVLRQLRGGKTVDQFPNLAALVARGEARPAFQRALADQLEVFAKNQPEPQPA</sequence>
<dbReference type="PANTHER" id="PTHR44051">
    <property type="entry name" value="GLUTATHIONE S-TRANSFERASE-RELATED"/>
    <property type="match status" value="1"/>
</dbReference>
<dbReference type="SFLD" id="SFLDS00019">
    <property type="entry name" value="Glutathione_Transferase_(cytos"/>
    <property type="match status" value="1"/>
</dbReference>
<dbReference type="RefSeq" id="WP_187708271.1">
    <property type="nucleotide sequence ID" value="NZ_CP060782.1"/>
</dbReference>
<protein>
    <submittedName>
        <fullName evidence="3">Glutathione S-transferase family protein</fullName>
    </submittedName>
</protein>
<proteinExistence type="predicted"/>
<gene>
    <name evidence="3" type="ORF">H9L14_11985</name>
</gene>
<dbReference type="InterPro" id="IPR004046">
    <property type="entry name" value="GST_C"/>
</dbReference>
<dbReference type="InterPro" id="IPR004045">
    <property type="entry name" value="Glutathione_S-Trfase_N"/>
</dbReference>
<reference evidence="3 4" key="1">
    <citation type="submission" date="2020-08" db="EMBL/GenBank/DDBJ databases">
        <title>Genome sequence of Sphingomonas sediminicola KACC 15039T.</title>
        <authorList>
            <person name="Hyun D.-W."/>
            <person name="Bae J.-W."/>
        </authorList>
    </citation>
    <scope>NUCLEOTIDE SEQUENCE [LARGE SCALE GENOMIC DNA]</scope>
    <source>
        <strain evidence="3 4">KACC 15039</strain>
    </source>
</reference>